<dbReference type="GO" id="GO:0016042">
    <property type="term" value="P:lipid catabolic process"/>
    <property type="evidence" value="ECO:0007669"/>
    <property type="project" value="InterPro"/>
</dbReference>
<proteinExistence type="predicted"/>
<feature type="chain" id="PRO_5037011754" evidence="4">
    <location>
        <begin position="22"/>
        <end position="683"/>
    </location>
</feature>
<dbReference type="Gene3D" id="3.40.720.10">
    <property type="entry name" value="Alkaline Phosphatase, subunit A"/>
    <property type="match status" value="2"/>
</dbReference>
<evidence type="ECO:0000313" key="7">
    <source>
        <dbReference type="Proteomes" id="UP000621454"/>
    </source>
</evidence>
<feature type="signal peptide" evidence="4">
    <location>
        <begin position="1"/>
        <end position="21"/>
    </location>
</feature>
<dbReference type="InterPro" id="IPR017767">
    <property type="entry name" value="PC-PLC"/>
</dbReference>
<feature type="domain" description="Bacterial phospholipase C C-terminal" evidence="5">
    <location>
        <begin position="610"/>
        <end position="679"/>
    </location>
</feature>
<dbReference type="Proteomes" id="UP000621454">
    <property type="component" value="Unassembled WGS sequence"/>
</dbReference>
<keyword evidence="4" id="KW-0732">Signal</keyword>
<dbReference type="NCBIfam" id="TIGR03396">
    <property type="entry name" value="PC_PLC"/>
    <property type="match status" value="1"/>
</dbReference>
<comment type="caution">
    <text evidence="6">The sequence shown here is derived from an EMBL/GenBank/DDBJ whole genome shotgun (WGS) entry which is preliminary data.</text>
</comment>
<evidence type="ECO:0000313" key="6">
    <source>
        <dbReference type="EMBL" id="GGB43621.1"/>
    </source>
</evidence>
<dbReference type="InterPro" id="IPR007312">
    <property type="entry name" value="Phosphoesterase"/>
</dbReference>
<protein>
    <submittedName>
        <fullName evidence="6">Phospholipase C, phosphocholine-specific</fullName>
    </submittedName>
</protein>
<gene>
    <name evidence="6" type="primary">plcC</name>
    <name evidence="6" type="ORF">GCM10011489_33920</name>
</gene>
<reference evidence="6" key="2">
    <citation type="submission" date="2020-09" db="EMBL/GenBank/DDBJ databases">
        <authorList>
            <person name="Sun Q."/>
            <person name="Zhou Y."/>
        </authorList>
    </citation>
    <scope>NUCLEOTIDE SEQUENCE</scope>
    <source>
        <strain evidence="6">CGMCC 1.12827</strain>
    </source>
</reference>
<dbReference type="InterPro" id="IPR017850">
    <property type="entry name" value="Alkaline_phosphatase_core_sf"/>
</dbReference>
<evidence type="ECO:0000256" key="2">
    <source>
        <dbReference type="ARBA" id="ARBA00022801"/>
    </source>
</evidence>
<dbReference type="AlphaFoldDB" id="A0A916THR6"/>
<reference evidence="6" key="1">
    <citation type="journal article" date="2014" name="Int. J. Syst. Evol. Microbiol.">
        <title>Complete genome sequence of Corynebacterium casei LMG S-19264T (=DSM 44701T), isolated from a smear-ripened cheese.</title>
        <authorList>
            <consortium name="US DOE Joint Genome Institute (JGI-PGF)"/>
            <person name="Walter F."/>
            <person name="Albersmeier A."/>
            <person name="Kalinowski J."/>
            <person name="Ruckert C."/>
        </authorList>
    </citation>
    <scope>NUCLEOTIDE SEQUENCE</scope>
    <source>
        <strain evidence="6">CGMCC 1.12827</strain>
    </source>
</reference>
<name>A0A916THR6_9ACTN</name>
<organism evidence="6 7">
    <name type="scientific">Gordonia jinhuaensis</name>
    <dbReference type="NCBI Taxonomy" id="1517702"/>
    <lineage>
        <taxon>Bacteria</taxon>
        <taxon>Bacillati</taxon>
        <taxon>Actinomycetota</taxon>
        <taxon>Actinomycetes</taxon>
        <taxon>Mycobacteriales</taxon>
        <taxon>Gordoniaceae</taxon>
        <taxon>Gordonia</taxon>
    </lineage>
</organism>
<evidence type="ECO:0000259" key="5">
    <source>
        <dbReference type="Pfam" id="PF05506"/>
    </source>
</evidence>
<dbReference type="PANTHER" id="PTHR31956">
    <property type="entry name" value="NON-SPECIFIC PHOSPHOLIPASE C4-RELATED"/>
    <property type="match status" value="1"/>
</dbReference>
<evidence type="ECO:0000256" key="1">
    <source>
        <dbReference type="ARBA" id="ARBA00022525"/>
    </source>
</evidence>
<accession>A0A916THR6</accession>
<dbReference type="EMBL" id="BMGC01000035">
    <property type="protein sequence ID" value="GGB43621.1"/>
    <property type="molecule type" value="Genomic_DNA"/>
</dbReference>
<evidence type="ECO:0000256" key="3">
    <source>
        <dbReference type="ARBA" id="ARBA00023026"/>
    </source>
</evidence>
<dbReference type="InterPro" id="IPR008475">
    <property type="entry name" value="PLipase_C_C"/>
</dbReference>
<sequence>MAGGAAAVAAGGLGGAGAAAAAPTTAKQTVPHGRTGTIADLKHVVILMQENRSFDHYYGTLGGVRGFDDKQALRFPDGTDVFAQPATRIDKPYLLPYRLDSRKYNAQNAGGLDHSWSGGHDAWSQGKMNRWVAAKGNQTMGYFSGDDIPWQHALASAYTICDHNHCSLAGPTSPNRIYMWSGMVDPSATGGGPVTGNDGDYKYGYTWQTYPEALQAAGVTWQTYVNNNTDDGWLGDYTDNTVRSFRAYNPAAAGADTSPDGLLARANVLETHTAPPAGVPNSSANLDYVLKDFIADCANGTLPEVSWVVAPYLWCEHPSAAPDWGAVFSDRVIKALHSNQELWDSTLLIMTFDENDGYFDHVPAPLPEGGTAEEFIGGQPIGPGARVPMILVSPWTRGGWVSSEVFDHTSIIQFLEHWTETLGKPAKSPNISDWRRTVCGDLTSAIDFRHFDNSLPPLPDTSVLAAAATADAWKAPIALAVPAPFTQKMPTQEPGSLRRRPVPYQPHARVRVDRAAGTVTATMTNSGRQGMSMSVYPDAYRTFAADPHTITVGNPKDYVWNTADTAGKYAFSIYGPDRFVRSFAGTVVPAGAANSAVPVVDALIHNGFRRSVELILANEGSTTIRYTLTPNDFDGRQTTVVVPPRGRRSMSWPLSRDGYYDVIVKADTADGFTHRYAGRVSAA</sequence>
<dbReference type="Pfam" id="PF04185">
    <property type="entry name" value="Phosphoesterase"/>
    <property type="match status" value="1"/>
</dbReference>
<dbReference type="GO" id="GO:0034480">
    <property type="term" value="F:phosphatidylcholine phospholipase C activity"/>
    <property type="evidence" value="ECO:0007669"/>
    <property type="project" value="InterPro"/>
</dbReference>
<dbReference type="PANTHER" id="PTHR31956:SF1">
    <property type="entry name" value="NON-SPECIFIC PHOSPHOLIPASE C1"/>
    <property type="match status" value="1"/>
</dbReference>
<evidence type="ECO:0000256" key="4">
    <source>
        <dbReference type="SAM" id="SignalP"/>
    </source>
</evidence>
<keyword evidence="1" id="KW-0964">Secreted</keyword>
<keyword evidence="3" id="KW-0843">Virulence</keyword>
<feature type="domain" description="Bacterial phospholipase C C-terminal" evidence="5">
    <location>
        <begin position="500"/>
        <end position="585"/>
    </location>
</feature>
<keyword evidence="2" id="KW-0378">Hydrolase</keyword>
<keyword evidence="7" id="KW-1185">Reference proteome</keyword>
<dbReference type="Pfam" id="PF05506">
    <property type="entry name" value="PLipase_C_C"/>
    <property type="match status" value="2"/>
</dbReference>